<name>A0A0F9HZN4_9ZZZZ</name>
<dbReference type="AlphaFoldDB" id="A0A0F9HZN4"/>
<dbReference type="GO" id="GO:0016887">
    <property type="term" value="F:ATP hydrolysis activity"/>
    <property type="evidence" value="ECO:0007669"/>
    <property type="project" value="InterPro"/>
</dbReference>
<dbReference type="SMART" id="SM00382">
    <property type="entry name" value="AAA"/>
    <property type="match status" value="1"/>
</dbReference>
<gene>
    <name evidence="5" type="ORF">LCGC14_1643640</name>
</gene>
<dbReference type="Pfam" id="PF08402">
    <property type="entry name" value="TOBE_2"/>
    <property type="match status" value="1"/>
</dbReference>
<dbReference type="InterPro" id="IPR008995">
    <property type="entry name" value="Mo/tungstate-bd_C_term_dom"/>
</dbReference>
<feature type="domain" description="ABC transporter" evidence="4">
    <location>
        <begin position="4"/>
        <end position="238"/>
    </location>
</feature>
<evidence type="ECO:0000256" key="1">
    <source>
        <dbReference type="ARBA" id="ARBA00022448"/>
    </source>
</evidence>
<comment type="caution">
    <text evidence="5">The sequence shown here is derived from an EMBL/GenBank/DDBJ whole genome shotgun (WGS) entry which is preliminary data.</text>
</comment>
<evidence type="ECO:0000259" key="4">
    <source>
        <dbReference type="PROSITE" id="PS50893"/>
    </source>
</evidence>
<dbReference type="FunFam" id="3.40.50.300:FF:000042">
    <property type="entry name" value="Maltose/maltodextrin ABC transporter, ATP-binding protein"/>
    <property type="match status" value="1"/>
</dbReference>
<accession>A0A0F9HZN4</accession>
<evidence type="ECO:0000313" key="5">
    <source>
        <dbReference type="EMBL" id="KKM20622.1"/>
    </source>
</evidence>
<keyword evidence="3" id="KW-0067">ATP-binding</keyword>
<dbReference type="InterPro" id="IPR013611">
    <property type="entry name" value="Transp-assoc_OB_typ2"/>
</dbReference>
<protein>
    <recommendedName>
        <fullName evidence="4">ABC transporter domain-containing protein</fullName>
    </recommendedName>
</protein>
<dbReference type="SUPFAM" id="SSF52540">
    <property type="entry name" value="P-loop containing nucleoside triphosphate hydrolases"/>
    <property type="match status" value="1"/>
</dbReference>
<dbReference type="PANTHER" id="PTHR42781">
    <property type="entry name" value="SPERMIDINE/PUTRESCINE IMPORT ATP-BINDING PROTEIN POTA"/>
    <property type="match status" value="1"/>
</dbReference>
<reference evidence="5" key="1">
    <citation type="journal article" date="2015" name="Nature">
        <title>Complex archaea that bridge the gap between prokaryotes and eukaryotes.</title>
        <authorList>
            <person name="Spang A."/>
            <person name="Saw J.H."/>
            <person name="Jorgensen S.L."/>
            <person name="Zaremba-Niedzwiedzka K."/>
            <person name="Martijn J."/>
            <person name="Lind A.E."/>
            <person name="van Eijk R."/>
            <person name="Schleper C."/>
            <person name="Guy L."/>
            <person name="Ettema T.J."/>
        </authorList>
    </citation>
    <scope>NUCLEOTIDE SEQUENCE</scope>
</reference>
<sequence>MVPIRTDNLAKQFETRRGTIEAVVDVSLAVEAGELFFLLGPSGCGKTTLLRMLAGFIEPSAGRVFIGDRDVTALPPERRDSAMVFQNYALWPHMTVTGNVAFGPRTRGVPARQRRQLVREMLDTVRIADKASSRPMELSGGQQQRVALARALAARPKCLLMDEPLSNLDASLRAAMRWEIQRIVKSSGTTTVYVTHDQAEALAIADRIAVMREGRIVQVGTGRALYERPTSRFVAEFLGDANFLPASHIEREGAELAFQTPIGPIHSRCSMDPPAGGEGVCCIRPECLRPGPPDRTGENTFCARLVEWSHLGGSARFRVRMPDGTVLSGAAMPARPVAEVGEQISVTIAPEDVIVLPA</sequence>
<dbReference type="EMBL" id="LAZR01013727">
    <property type="protein sequence ID" value="KKM20622.1"/>
    <property type="molecule type" value="Genomic_DNA"/>
</dbReference>
<dbReference type="Gene3D" id="3.40.50.300">
    <property type="entry name" value="P-loop containing nucleotide triphosphate hydrolases"/>
    <property type="match status" value="1"/>
</dbReference>
<dbReference type="InterPro" id="IPR003439">
    <property type="entry name" value="ABC_transporter-like_ATP-bd"/>
</dbReference>
<dbReference type="GO" id="GO:0022857">
    <property type="term" value="F:transmembrane transporter activity"/>
    <property type="evidence" value="ECO:0007669"/>
    <property type="project" value="InterPro"/>
</dbReference>
<keyword evidence="1" id="KW-0813">Transport</keyword>
<dbReference type="SUPFAM" id="SSF50331">
    <property type="entry name" value="MOP-like"/>
    <property type="match status" value="1"/>
</dbReference>
<keyword evidence="2" id="KW-0547">Nucleotide-binding</keyword>
<evidence type="ECO:0000256" key="3">
    <source>
        <dbReference type="ARBA" id="ARBA00022840"/>
    </source>
</evidence>
<dbReference type="PANTHER" id="PTHR42781:SF4">
    <property type="entry name" value="SPERMIDINE_PUTRESCINE IMPORT ATP-BINDING PROTEIN POTA"/>
    <property type="match status" value="1"/>
</dbReference>
<dbReference type="InterPro" id="IPR003593">
    <property type="entry name" value="AAA+_ATPase"/>
</dbReference>
<dbReference type="InterPro" id="IPR050093">
    <property type="entry name" value="ABC_SmlMolc_Importer"/>
</dbReference>
<dbReference type="PROSITE" id="PS50893">
    <property type="entry name" value="ABC_TRANSPORTER_2"/>
    <property type="match status" value="1"/>
</dbReference>
<dbReference type="GO" id="GO:0005524">
    <property type="term" value="F:ATP binding"/>
    <property type="evidence" value="ECO:0007669"/>
    <property type="project" value="UniProtKB-KW"/>
</dbReference>
<dbReference type="InterPro" id="IPR027417">
    <property type="entry name" value="P-loop_NTPase"/>
</dbReference>
<proteinExistence type="predicted"/>
<dbReference type="PROSITE" id="PS00211">
    <property type="entry name" value="ABC_TRANSPORTER_1"/>
    <property type="match status" value="1"/>
</dbReference>
<organism evidence="5">
    <name type="scientific">marine sediment metagenome</name>
    <dbReference type="NCBI Taxonomy" id="412755"/>
    <lineage>
        <taxon>unclassified sequences</taxon>
        <taxon>metagenomes</taxon>
        <taxon>ecological metagenomes</taxon>
    </lineage>
</organism>
<evidence type="ECO:0000256" key="2">
    <source>
        <dbReference type="ARBA" id="ARBA00022741"/>
    </source>
</evidence>
<dbReference type="GO" id="GO:0043190">
    <property type="term" value="C:ATP-binding cassette (ABC) transporter complex"/>
    <property type="evidence" value="ECO:0007669"/>
    <property type="project" value="InterPro"/>
</dbReference>
<dbReference type="InterPro" id="IPR017871">
    <property type="entry name" value="ABC_transporter-like_CS"/>
</dbReference>
<dbReference type="Pfam" id="PF00005">
    <property type="entry name" value="ABC_tran"/>
    <property type="match status" value="1"/>
</dbReference>